<dbReference type="EMBL" id="BSVB01000001">
    <property type="protein sequence ID" value="GMA95861.1"/>
    <property type="molecule type" value="Genomic_DNA"/>
</dbReference>
<evidence type="ECO:0000256" key="1">
    <source>
        <dbReference type="ARBA" id="ARBA00010062"/>
    </source>
</evidence>
<organism evidence="6 7">
    <name type="scientific">Pseudolysinimonas kribbensis</name>
    <dbReference type="NCBI Taxonomy" id="433641"/>
    <lineage>
        <taxon>Bacteria</taxon>
        <taxon>Bacillati</taxon>
        <taxon>Actinomycetota</taxon>
        <taxon>Actinomycetes</taxon>
        <taxon>Micrococcales</taxon>
        <taxon>Microbacteriaceae</taxon>
        <taxon>Pseudolysinimonas</taxon>
    </lineage>
</organism>
<dbReference type="InterPro" id="IPR051010">
    <property type="entry name" value="BCAA_transport"/>
</dbReference>
<feature type="chain" id="PRO_5046771122" evidence="4">
    <location>
        <begin position="28"/>
        <end position="436"/>
    </location>
</feature>
<evidence type="ECO:0000259" key="5">
    <source>
        <dbReference type="Pfam" id="PF13458"/>
    </source>
</evidence>
<feature type="compositionally biased region" description="Basic and acidic residues" evidence="3">
    <location>
        <begin position="417"/>
        <end position="428"/>
    </location>
</feature>
<dbReference type="PANTHER" id="PTHR30483:SF6">
    <property type="entry name" value="PERIPLASMIC BINDING PROTEIN OF ABC TRANSPORTER FOR NATURAL AMINO ACIDS"/>
    <property type="match status" value="1"/>
</dbReference>
<evidence type="ECO:0000256" key="2">
    <source>
        <dbReference type="ARBA" id="ARBA00022729"/>
    </source>
</evidence>
<dbReference type="SUPFAM" id="SSF53822">
    <property type="entry name" value="Periplasmic binding protein-like I"/>
    <property type="match status" value="1"/>
</dbReference>
<name>A0ABQ6K5F7_9MICO</name>
<feature type="signal peptide" evidence="4">
    <location>
        <begin position="1"/>
        <end position="27"/>
    </location>
</feature>
<dbReference type="PROSITE" id="PS51257">
    <property type="entry name" value="PROKAR_LIPOPROTEIN"/>
    <property type="match status" value="1"/>
</dbReference>
<dbReference type="Pfam" id="PF13458">
    <property type="entry name" value="Peripla_BP_6"/>
    <property type="match status" value="1"/>
</dbReference>
<dbReference type="RefSeq" id="WP_284254554.1">
    <property type="nucleotide sequence ID" value="NZ_BSVB01000001.1"/>
</dbReference>
<dbReference type="PANTHER" id="PTHR30483">
    <property type="entry name" value="LEUCINE-SPECIFIC-BINDING PROTEIN"/>
    <property type="match status" value="1"/>
</dbReference>
<reference evidence="7" key="1">
    <citation type="journal article" date="2019" name="Int. J. Syst. Evol. Microbiol.">
        <title>The Global Catalogue of Microorganisms (GCM) 10K type strain sequencing project: providing services to taxonomists for standard genome sequencing and annotation.</title>
        <authorList>
            <consortium name="The Broad Institute Genomics Platform"/>
            <consortium name="The Broad Institute Genome Sequencing Center for Infectious Disease"/>
            <person name="Wu L."/>
            <person name="Ma J."/>
        </authorList>
    </citation>
    <scope>NUCLEOTIDE SEQUENCE [LARGE SCALE GENOMIC DNA]</scope>
    <source>
        <strain evidence="7">NBRC 108894</strain>
    </source>
</reference>
<dbReference type="Gene3D" id="3.40.50.2300">
    <property type="match status" value="2"/>
</dbReference>
<keyword evidence="7" id="KW-1185">Reference proteome</keyword>
<comment type="caution">
    <text evidence="6">The sequence shown here is derived from an EMBL/GenBank/DDBJ whole genome shotgun (WGS) entry which is preliminary data.</text>
</comment>
<dbReference type="InterPro" id="IPR028082">
    <property type="entry name" value="Peripla_BP_I"/>
</dbReference>
<dbReference type="Proteomes" id="UP001157034">
    <property type="component" value="Unassembled WGS sequence"/>
</dbReference>
<proteinExistence type="inferred from homology"/>
<comment type="similarity">
    <text evidence="1">Belongs to the leucine-binding protein family.</text>
</comment>
<accession>A0ABQ6K5F7</accession>
<sequence length="436" mass="45456">MMSTKMSARGRLAALAGLGVAAALALAACAPPGASNDSDSGSKKDTGTLKVGFISPTSGTFAIAGQQMEDGWKFYWDQAKNKAGGVKIATTYEDDAGDVNQSLSKAKKLVEQDGVDIVVGPLIANTASAVAAYTFSQGIPNLEPVAASNNLTLSGANDLTVRTSSMGGTQANYAGGEWAATKGDAKTAVTVCSDYSFGWESCAGFTQGFKDAGGEIVKQIWAPNGTTDFASYVSQVLALKADVIYVATAGGAPGPAFINAYLGAGGDLDKLLLNCCAADQGTLVSLDKSGNGDKIVGLKSISYWAEGAKNKATQDFVKEYTEATGTIPGAYIAGGYMTASLLDRVLKDKGLVTGPDLVSSITSFKFEDSIFGKVSWEKGNNMVGPVYVREVKRHDDGKLYNDVIAENDNVSQFLGKDPQKVIDQDKSKPYTNSFQG</sequence>
<evidence type="ECO:0000313" key="6">
    <source>
        <dbReference type="EMBL" id="GMA95861.1"/>
    </source>
</evidence>
<evidence type="ECO:0000313" key="7">
    <source>
        <dbReference type="Proteomes" id="UP001157034"/>
    </source>
</evidence>
<feature type="domain" description="Leucine-binding protein" evidence="5">
    <location>
        <begin position="48"/>
        <end position="395"/>
    </location>
</feature>
<evidence type="ECO:0000256" key="3">
    <source>
        <dbReference type="SAM" id="MobiDB-lite"/>
    </source>
</evidence>
<keyword evidence="2 4" id="KW-0732">Signal</keyword>
<feature type="region of interest" description="Disordered" evidence="3">
    <location>
        <begin position="415"/>
        <end position="436"/>
    </location>
</feature>
<gene>
    <name evidence="6" type="ORF">GCM10025881_26850</name>
</gene>
<evidence type="ECO:0000256" key="4">
    <source>
        <dbReference type="SAM" id="SignalP"/>
    </source>
</evidence>
<protein>
    <submittedName>
        <fullName evidence="6">ABC transporter permease</fullName>
    </submittedName>
</protein>
<dbReference type="InterPro" id="IPR028081">
    <property type="entry name" value="Leu-bd"/>
</dbReference>